<dbReference type="InterPro" id="IPR036390">
    <property type="entry name" value="WH_DNA-bd_sf"/>
</dbReference>
<evidence type="ECO:0000256" key="1">
    <source>
        <dbReference type="ARBA" id="ARBA00023015"/>
    </source>
</evidence>
<evidence type="ECO:0000256" key="2">
    <source>
        <dbReference type="ARBA" id="ARBA00023125"/>
    </source>
</evidence>
<dbReference type="Gene3D" id="1.20.120.530">
    <property type="entry name" value="GntR ligand-binding domain-like"/>
    <property type="match status" value="1"/>
</dbReference>
<dbReference type="SMART" id="SM00895">
    <property type="entry name" value="FCD"/>
    <property type="match status" value="1"/>
</dbReference>
<accession>A0ABX1CU81</accession>
<proteinExistence type="predicted"/>
<keyword evidence="2" id="KW-0238">DNA-binding</keyword>
<protein>
    <submittedName>
        <fullName evidence="5">FadR family transcriptional regulator</fullName>
    </submittedName>
</protein>
<keyword evidence="6" id="KW-1185">Reference proteome</keyword>
<dbReference type="InterPro" id="IPR036388">
    <property type="entry name" value="WH-like_DNA-bd_sf"/>
</dbReference>
<dbReference type="RefSeq" id="WP_168135511.1">
    <property type="nucleotide sequence ID" value="NZ_JAAVJH010000011.1"/>
</dbReference>
<evidence type="ECO:0000313" key="6">
    <source>
        <dbReference type="Proteomes" id="UP000732399"/>
    </source>
</evidence>
<dbReference type="Pfam" id="PF07729">
    <property type="entry name" value="FCD"/>
    <property type="match status" value="1"/>
</dbReference>
<evidence type="ECO:0000259" key="4">
    <source>
        <dbReference type="PROSITE" id="PS50949"/>
    </source>
</evidence>
<dbReference type="InterPro" id="IPR008920">
    <property type="entry name" value="TF_FadR/GntR_C"/>
</dbReference>
<feature type="domain" description="HTH gntR-type" evidence="4">
    <location>
        <begin position="8"/>
        <end position="76"/>
    </location>
</feature>
<dbReference type="CDD" id="cd07377">
    <property type="entry name" value="WHTH_GntR"/>
    <property type="match status" value="1"/>
</dbReference>
<dbReference type="PANTHER" id="PTHR43537:SF44">
    <property type="entry name" value="GNTR FAMILY REGULATORY PROTEIN"/>
    <property type="match status" value="1"/>
</dbReference>
<name>A0ABX1CU81_9SPHN</name>
<organism evidence="5 6">
    <name type="scientific">Sphingomonas corticis</name>
    <dbReference type="NCBI Taxonomy" id="2722791"/>
    <lineage>
        <taxon>Bacteria</taxon>
        <taxon>Pseudomonadati</taxon>
        <taxon>Pseudomonadota</taxon>
        <taxon>Alphaproteobacteria</taxon>
        <taxon>Sphingomonadales</taxon>
        <taxon>Sphingomonadaceae</taxon>
        <taxon>Sphingomonas</taxon>
    </lineage>
</organism>
<sequence>MTDRERRQPANAVLARQIGTAIVRGDYAPGVTLPGELELADSTGVARSVVREALRTLSAKGLIESRRKAGTRVRARAEWNLLDPELLRWVFEGAPPLDFVRDLFELRLIVEPGAAEVAARQRTPSQLSRMGHALETMVERGLKTEDGQAADQQFHAVLLEATHNQLIVSLSATIAAAVRWTTYFKYQRQRHPRDPMPQHRVLFEAIAEGRGGAARDAAAALIRQALEDTEASLIA</sequence>
<dbReference type="PROSITE" id="PS50949">
    <property type="entry name" value="HTH_GNTR"/>
    <property type="match status" value="1"/>
</dbReference>
<dbReference type="InterPro" id="IPR000524">
    <property type="entry name" value="Tscrpt_reg_HTH_GntR"/>
</dbReference>
<gene>
    <name evidence="5" type="ORF">HBH26_15325</name>
</gene>
<keyword evidence="3" id="KW-0804">Transcription</keyword>
<keyword evidence="1" id="KW-0805">Transcription regulation</keyword>
<dbReference type="SUPFAM" id="SSF48008">
    <property type="entry name" value="GntR ligand-binding domain-like"/>
    <property type="match status" value="1"/>
</dbReference>
<dbReference type="SMART" id="SM00345">
    <property type="entry name" value="HTH_GNTR"/>
    <property type="match status" value="1"/>
</dbReference>
<dbReference type="PANTHER" id="PTHR43537">
    <property type="entry name" value="TRANSCRIPTIONAL REGULATOR, GNTR FAMILY"/>
    <property type="match status" value="1"/>
</dbReference>
<dbReference type="Gene3D" id="1.10.10.10">
    <property type="entry name" value="Winged helix-like DNA-binding domain superfamily/Winged helix DNA-binding domain"/>
    <property type="match status" value="1"/>
</dbReference>
<dbReference type="Pfam" id="PF00392">
    <property type="entry name" value="GntR"/>
    <property type="match status" value="1"/>
</dbReference>
<dbReference type="Proteomes" id="UP000732399">
    <property type="component" value="Unassembled WGS sequence"/>
</dbReference>
<dbReference type="SUPFAM" id="SSF46785">
    <property type="entry name" value="Winged helix' DNA-binding domain"/>
    <property type="match status" value="1"/>
</dbReference>
<evidence type="ECO:0000313" key="5">
    <source>
        <dbReference type="EMBL" id="NJR79957.1"/>
    </source>
</evidence>
<comment type="caution">
    <text evidence="5">The sequence shown here is derived from an EMBL/GenBank/DDBJ whole genome shotgun (WGS) entry which is preliminary data.</text>
</comment>
<dbReference type="EMBL" id="JAAVJH010000011">
    <property type="protein sequence ID" value="NJR79957.1"/>
    <property type="molecule type" value="Genomic_DNA"/>
</dbReference>
<dbReference type="InterPro" id="IPR011711">
    <property type="entry name" value="GntR_C"/>
</dbReference>
<evidence type="ECO:0000256" key="3">
    <source>
        <dbReference type="ARBA" id="ARBA00023163"/>
    </source>
</evidence>
<reference evidence="5 6" key="1">
    <citation type="submission" date="2020-03" db="EMBL/GenBank/DDBJ databases">
        <authorList>
            <person name="Wang L."/>
            <person name="He N."/>
            <person name="Li Y."/>
            <person name="Fang Y."/>
            <person name="Zhang F."/>
        </authorList>
    </citation>
    <scope>NUCLEOTIDE SEQUENCE [LARGE SCALE GENOMIC DNA]</scope>
    <source>
        <strain evidence="5 6">36D10-4-7</strain>
    </source>
</reference>
<dbReference type="PRINTS" id="PR00035">
    <property type="entry name" value="HTHGNTR"/>
</dbReference>